<evidence type="ECO:0000256" key="4">
    <source>
        <dbReference type="ARBA" id="ARBA00023163"/>
    </source>
</evidence>
<dbReference type="EMBL" id="BSOA01000053">
    <property type="protein sequence ID" value="GLQ91000.1"/>
    <property type="molecule type" value="Genomic_DNA"/>
</dbReference>
<protein>
    <submittedName>
        <fullName evidence="6">Transcriptional regulator GcvA</fullName>
    </submittedName>
</protein>
<comment type="caution">
    <text evidence="6">The sequence shown here is derived from an EMBL/GenBank/DDBJ whole genome shotgun (WGS) entry which is preliminary data.</text>
</comment>
<organism evidence="6 7">
    <name type="scientific">Dyella flagellata</name>
    <dbReference type="NCBI Taxonomy" id="1867833"/>
    <lineage>
        <taxon>Bacteria</taxon>
        <taxon>Pseudomonadati</taxon>
        <taxon>Pseudomonadota</taxon>
        <taxon>Gammaproteobacteria</taxon>
        <taxon>Lysobacterales</taxon>
        <taxon>Rhodanobacteraceae</taxon>
        <taxon>Dyella</taxon>
    </lineage>
</organism>
<keyword evidence="2" id="KW-0805">Transcription regulation</keyword>
<dbReference type="Gene3D" id="1.10.10.10">
    <property type="entry name" value="Winged helix-like DNA-binding domain superfamily/Winged helix DNA-binding domain"/>
    <property type="match status" value="1"/>
</dbReference>
<evidence type="ECO:0000259" key="5">
    <source>
        <dbReference type="PROSITE" id="PS50931"/>
    </source>
</evidence>
<dbReference type="Pfam" id="PF03466">
    <property type="entry name" value="LysR_substrate"/>
    <property type="match status" value="1"/>
</dbReference>
<keyword evidence="4" id="KW-0804">Transcription</keyword>
<dbReference type="SUPFAM" id="SSF53850">
    <property type="entry name" value="Periplasmic binding protein-like II"/>
    <property type="match status" value="1"/>
</dbReference>
<dbReference type="InterPro" id="IPR000847">
    <property type="entry name" value="LysR_HTH_N"/>
</dbReference>
<evidence type="ECO:0000256" key="2">
    <source>
        <dbReference type="ARBA" id="ARBA00023015"/>
    </source>
</evidence>
<comment type="similarity">
    <text evidence="1">Belongs to the LysR transcriptional regulatory family.</text>
</comment>
<dbReference type="PROSITE" id="PS50931">
    <property type="entry name" value="HTH_LYSR"/>
    <property type="match status" value="1"/>
</dbReference>
<evidence type="ECO:0000313" key="6">
    <source>
        <dbReference type="EMBL" id="GLQ91000.1"/>
    </source>
</evidence>
<reference evidence="7" key="1">
    <citation type="journal article" date="2019" name="Int. J. Syst. Evol. Microbiol.">
        <title>The Global Catalogue of Microorganisms (GCM) 10K type strain sequencing project: providing services to taxonomists for standard genome sequencing and annotation.</title>
        <authorList>
            <consortium name="The Broad Institute Genomics Platform"/>
            <consortium name="The Broad Institute Genome Sequencing Center for Infectious Disease"/>
            <person name="Wu L."/>
            <person name="Ma J."/>
        </authorList>
    </citation>
    <scope>NUCLEOTIDE SEQUENCE [LARGE SCALE GENOMIC DNA]</scope>
    <source>
        <strain evidence="7">NBRC 111981</strain>
    </source>
</reference>
<keyword evidence="7" id="KW-1185">Reference proteome</keyword>
<sequence>MHTLRSFEALARARNFARAAEELHLTASAVSHQIKALESFYATRLFQRNRNEVTLTSAGTKLLEVVKSALEQLAQVGESLRTRDGNRLSITAPPSLASRWLMPRLGAFMARHPHIELKLHATPALVDLDEQECDFALRYGKGRWAGLRSEKLLDEVLFPVAARTYATKKNIRRLADLKTCLLLRDDFQTWEDWFARVGQTPAPMSYGPSFSDSALLMQAAEAGQGIALARSALAADAIASGSLIRIGKLAAPAPGAYYLVSSSRRPDSPPAVLFRQWLLDAASRPSIV</sequence>
<dbReference type="Pfam" id="PF00126">
    <property type="entry name" value="HTH_1"/>
    <property type="match status" value="1"/>
</dbReference>
<dbReference type="InterPro" id="IPR036388">
    <property type="entry name" value="WH-like_DNA-bd_sf"/>
</dbReference>
<proteinExistence type="inferred from homology"/>
<dbReference type="SUPFAM" id="SSF46785">
    <property type="entry name" value="Winged helix' DNA-binding domain"/>
    <property type="match status" value="1"/>
</dbReference>
<dbReference type="PRINTS" id="PR00039">
    <property type="entry name" value="HTHLYSR"/>
</dbReference>
<dbReference type="CDD" id="cd08432">
    <property type="entry name" value="PBP2_GcdR_TrpI_HvrB_AmpR_like"/>
    <property type="match status" value="1"/>
</dbReference>
<gene>
    <name evidence="6" type="primary">gcvA</name>
    <name evidence="6" type="ORF">GCM10007898_45760</name>
</gene>
<keyword evidence="3" id="KW-0238">DNA-binding</keyword>
<dbReference type="PANTHER" id="PTHR30537">
    <property type="entry name" value="HTH-TYPE TRANSCRIPTIONAL REGULATOR"/>
    <property type="match status" value="1"/>
</dbReference>
<evidence type="ECO:0000313" key="7">
    <source>
        <dbReference type="Proteomes" id="UP001156627"/>
    </source>
</evidence>
<dbReference type="Proteomes" id="UP001156627">
    <property type="component" value="Unassembled WGS sequence"/>
</dbReference>
<evidence type="ECO:0000256" key="1">
    <source>
        <dbReference type="ARBA" id="ARBA00009437"/>
    </source>
</evidence>
<feature type="domain" description="HTH lysR-type" evidence="5">
    <location>
        <begin position="1"/>
        <end position="56"/>
    </location>
</feature>
<name>A0ABQ5XH24_9GAMM</name>
<dbReference type="InterPro" id="IPR036390">
    <property type="entry name" value="WH_DNA-bd_sf"/>
</dbReference>
<dbReference type="PANTHER" id="PTHR30537:SF79">
    <property type="entry name" value="TRANSCRIPTIONAL REGULATOR-RELATED"/>
    <property type="match status" value="1"/>
</dbReference>
<dbReference type="InterPro" id="IPR005119">
    <property type="entry name" value="LysR_subst-bd"/>
</dbReference>
<dbReference type="Gene3D" id="3.40.190.10">
    <property type="entry name" value="Periplasmic binding protein-like II"/>
    <property type="match status" value="2"/>
</dbReference>
<accession>A0ABQ5XH24</accession>
<dbReference type="InterPro" id="IPR058163">
    <property type="entry name" value="LysR-type_TF_proteobact-type"/>
</dbReference>
<evidence type="ECO:0000256" key="3">
    <source>
        <dbReference type="ARBA" id="ARBA00023125"/>
    </source>
</evidence>